<reference evidence="1 2" key="1">
    <citation type="journal article" date="2010" name="J. Bacteriol.">
        <title>Genome sequences of Oceanicola granulosus HTCC2516(T) and Oceanicola batsensis HTCC2597(TDelta).</title>
        <authorList>
            <person name="Thrash J.C."/>
            <person name="Cho J.C."/>
            <person name="Vergin K.L."/>
            <person name="Giovannoni S.J."/>
        </authorList>
    </citation>
    <scope>NUCLEOTIDE SEQUENCE [LARGE SCALE GENOMIC DNA]</scope>
    <source>
        <strain evidence="2">ATCC BAA-863 / DSM 15984 / KCTC 12145 / HTCC2597</strain>
    </source>
</reference>
<evidence type="ECO:0000313" key="2">
    <source>
        <dbReference type="Proteomes" id="UP000004318"/>
    </source>
</evidence>
<name>A3TZ09_PSEBH</name>
<proteinExistence type="predicted"/>
<dbReference type="eggNOG" id="ENOG502Z9D8">
    <property type="taxonomic scope" value="Bacteria"/>
</dbReference>
<keyword evidence="2" id="KW-1185">Reference proteome</keyword>
<organism evidence="1 2">
    <name type="scientific">Pseudooceanicola batsensis (strain ATCC BAA-863 / DSM 15984 / KCTC 12145 / HTCC2597)</name>
    <name type="common">Oceanicola batsensis</name>
    <dbReference type="NCBI Taxonomy" id="252305"/>
    <lineage>
        <taxon>Bacteria</taxon>
        <taxon>Pseudomonadati</taxon>
        <taxon>Pseudomonadota</taxon>
        <taxon>Alphaproteobacteria</taxon>
        <taxon>Rhodobacterales</taxon>
        <taxon>Paracoccaceae</taxon>
        <taxon>Pseudooceanicola</taxon>
    </lineage>
</organism>
<comment type="caution">
    <text evidence="1">The sequence shown here is derived from an EMBL/GenBank/DDBJ whole genome shotgun (WGS) entry which is preliminary data.</text>
</comment>
<gene>
    <name evidence="1" type="ORF">OB2597_15635</name>
</gene>
<sequence>MSTLHPEPEDIENLFTRPDGSFQFARWNRPIVPVVFGVEDTSLPPLKGAIETVVAMAGHATAETDPELGTNLMVFFLRDWQELADLEGLDQMIPDLGALVPRLMGAEAGQYRHIRFDDEGAIRAVFAFIRMRGDQARRPAEEIGLDLAVKSMLDWGPEAFAAQPTLLRGEDGVGRLHPMPASVIRAAYDPVLPASAQDRGHALRIYARLGRT</sequence>
<dbReference type="STRING" id="252305.OB2597_15635"/>
<dbReference type="EMBL" id="AAMO01000006">
    <property type="protein sequence ID" value="EAQ02827.1"/>
    <property type="molecule type" value="Genomic_DNA"/>
</dbReference>
<dbReference type="AlphaFoldDB" id="A3TZ09"/>
<accession>A3TZ09</accession>
<dbReference type="OrthoDB" id="7827308at2"/>
<dbReference type="Proteomes" id="UP000004318">
    <property type="component" value="Unassembled WGS sequence"/>
</dbReference>
<dbReference type="HOGENOM" id="CLU_1244365_0_0_5"/>
<dbReference type="RefSeq" id="WP_009807336.1">
    <property type="nucleotide sequence ID" value="NZ_CH724131.1"/>
</dbReference>
<protein>
    <submittedName>
        <fullName evidence="1">Uncharacterized protein</fullName>
    </submittedName>
</protein>
<evidence type="ECO:0000313" key="1">
    <source>
        <dbReference type="EMBL" id="EAQ02827.1"/>
    </source>
</evidence>